<accession>A0A1U7WER0</accession>
<dbReference type="Pfam" id="PF25070">
    <property type="entry name" value="DUF7794"/>
    <property type="match status" value="1"/>
</dbReference>
<gene>
    <name evidence="3" type="primary">LOC104223068</name>
</gene>
<reference evidence="2" key="1">
    <citation type="journal article" date="2013" name="Genome Biol.">
        <title>Reference genomes and transcriptomes of Nicotiana sylvestris and Nicotiana tomentosiformis.</title>
        <authorList>
            <person name="Sierro N."/>
            <person name="Battey J.N."/>
            <person name="Ouadi S."/>
            <person name="Bovet L."/>
            <person name="Goepfert S."/>
            <person name="Bakaher N."/>
            <person name="Peitsch M.C."/>
            <person name="Ivanov N.V."/>
        </authorList>
    </citation>
    <scope>NUCLEOTIDE SEQUENCE [LARGE SCALE GENOMIC DNA]</scope>
</reference>
<evidence type="ECO:0000313" key="2">
    <source>
        <dbReference type="Proteomes" id="UP000189701"/>
    </source>
</evidence>
<dbReference type="InterPro" id="IPR056696">
    <property type="entry name" value="DUF7794"/>
</dbReference>
<dbReference type="AlphaFoldDB" id="A0A1U7WER0"/>
<reference evidence="3" key="2">
    <citation type="submission" date="2025-08" db="UniProtKB">
        <authorList>
            <consortium name="RefSeq"/>
        </authorList>
    </citation>
    <scope>IDENTIFICATION</scope>
    <source>
        <tissue evidence="3">Leaf</tissue>
    </source>
</reference>
<evidence type="ECO:0000259" key="1">
    <source>
        <dbReference type="Pfam" id="PF25070"/>
    </source>
</evidence>
<keyword evidence="2" id="KW-1185">Reference proteome</keyword>
<dbReference type="KEGG" id="nsy:104223068"/>
<name>A0A1U7WER0_NICSY</name>
<organism evidence="2 3">
    <name type="scientific">Nicotiana sylvestris</name>
    <name type="common">Wood tobacco</name>
    <name type="synonym">South American tobacco</name>
    <dbReference type="NCBI Taxonomy" id="4096"/>
    <lineage>
        <taxon>Eukaryota</taxon>
        <taxon>Viridiplantae</taxon>
        <taxon>Streptophyta</taxon>
        <taxon>Embryophyta</taxon>
        <taxon>Tracheophyta</taxon>
        <taxon>Spermatophyta</taxon>
        <taxon>Magnoliopsida</taxon>
        <taxon>eudicotyledons</taxon>
        <taxon>Gunneridae</taxon>
        <taxon>Pentapetalae</taxon>
        <taxon>asterids</taxon>
        <taxon>lamiids</taxon>
        <taxon>Solanales</taxon>
        <taxon>Solanaceae</taxon>
        <taxon>Nicotianoideae</taxon>
        <taxon>Nicotianeae</taxon>
        <taxon>Nicotiana</taxon>
    </lineage>
</organism>
<dbReference type="eggNOG" id="KOG1742">
    <property type="taxonomic scope" value="Eukaryota"/>
</dbReference>
<dbReference type="PANTHER" id="PTHR37735">
    <property type="entry name" value="OS08G0567000 PROTEIN"/>
    <property type="match status" value="1"/>
</dbReference>
<dbReference type="PANTHER" id="PTHR37735:SF1">
    <property type="entry name" value="OS08G0567000 PROTEIN"/>
    <property type="match status" value="1"/>
</dbReference>
<sequence length="549" mass="62565">MKHFGSGGKTRGMYHHRILFDKYHFGYFGKVGMKYVHKRRNLPKEEMTGISSRQNDVLKTAIQEEEDSCNGDVEWVQMEGEDEKEGILVEDQLFNISSHRNEVELQCGFDNKESFVVPTVGQDYEVLYETENFVSKEILIAESKREENMLKDVKDSGTEIAVNKVGKMFDESSQRNKTWFMKEFRNKDVSFGPLSHNSGDDGLLEIEYETDKNIGEYVNYVFDKCSQRVGETFEELSILVCDLKNDSPTFNKDFELESDFLLRAWRVKVVFMAYDDNKIVYDMRELIEKYMSVVSSTGIVSSDNSVSSIPVNPFHFKKVVPTRGVIPLADIQSWGAKEISKSGSMLIPEVDATILVSIGFAPSTILSTASSSKLDEVLMPDPFDDRSYTVFRLAFTEVKDVVCLDKELSDFASWLSGSYVSGEPTISFENKADLRFQLIKKVDTDFVPYLISLMYNVQRVVKIHQDWSGGVRHLSEQKTGRCDGFKSPKGYYRGAGVAQVVRLLTTMILRMFETLNAVYQIQIVAALLEYISFSAPYNQNKDKLQSLCD</sequence>
<evidence type="ECO:0000313" key="3">
    <source>
        <dbReference type="RefSeq" id="XP_009772720.1"/>
    </source>
</evidence>
<dbReference type="GO" id="GO:0012505">
    <property type="term" value="C:endomembrane system"/>
    <property type="evidence" value="ECO:0007669"/>
    <property type="project" value="TreeGrafter"/>
</dbReference>
<feature type="domain" description="DUF7794" evidence="1">
    <location>
        <begin position="399"/>
        <end position="527"/>
    </location>
</feature>
<protein>
    <submittedName>
        <fullName evidence="3">Uncharacterized protein LOC104223068</fullName>
    </submittedName>
</protein>
<dbReference type="STRING" id="4096.A0A1U7WER0"/>
<proteinExistence type="predicted"/>
<dbReference type="RefSeq" id="XP_009772720.1">
    <property type="nucleotide sequence ID" value="XM_009774418.1"/>
</dbReference>
<dbReference type="Proteomes" id="UP000189701">
    <property type="component" value="Unplaced"/>
</dbReference>
<dbReference type="GeneID" id="104223068"/>